<keyword evidence="1" id="KW-0489">Methyltransferase</keyword>
<evidence type="ECO:0000256" key="1">
    <source>
        <dbReference type="ARBA" id="ARBA00022603"/>
    </source>
</evidence>
<gene>
    <name evidence="5" type="ORF">TrCOL_g4950</name>
</gene>
<dbReference type="CDD" id="cd02440">
    <property type="entry name" value="AdoMet_MTases"/>
    <property type="match status" value="1"/>
</dbReference>
<dbReference type="PANTHER" id="PTHR42873">
    <property type="entry name" value="RIBOSOMAL RNA LARGE SUBUNIT METHYLTRANSFERASE"/>
    <property type="match status" value="1"/>
</dbReference>
<protein>
    <recommendedName>
        <fullName evidence="4">S-adenosylmethionine-dependent methyltransferase domain-containing protein</fullName>
    </recommendedName>
</protein>
<dbReference type="InterPro" id="IPR019614">
    <property type="entry name" value="SAM-dep_methyl-trfase"/>
</dbReference>
<accession>A0A9W7L2F1</accession>
<keyword evidence="3" id="KW-0949">S-adenosyl-L-methionine</keyword>
<feature type="domain" description="S-adenosylmethionine-dependent methyltransferase" evidence="4">
    <location>
        <begin position="78"/>
        <end position="242"/>
    </location>
</feature>
<proteinExistence type="predicted"/>
<keyword evidence="2" id="KW-0808">Transferase</keyword>
<dbReference type="EMBL" id="BRYA01000604">
    <property type="protein sequence ID" value="GMI25200.1"/>
    <property type="molecule type" value="Genomic_DNA"/>
</dbReference>
<dbReference type="GO" id="GO:0032259">
    <property type="term" value="P:methylation"/>
    <property type="evidence" value="ECO:0007669"/>
    <property type="project" value="UniProtKB-KW"/>
</dbReference>
<reference evidence="6" key="1">
    <citation type="journal article" date="2023" name="Commun. Biol.">
        <title>Genome analysis of Parmales, the sister group of diatoms, reveals the evolutionary specialization of diatoms from phago-mixotrophs to photoautotrophs.</title>
        <authorList>
            <person name="Ban H."/>
            <person name="Sato S."/>
            <person name="Yoshikawa S."/>
            <person name="Yamada K."/>
            <person name="Nakamura Y."/>
            <person name="Ichinomiya M."/>
            <person name="Sato N."/>
            <person name="Blanc-Mathieu R."/>
            <person name="Endo H."/>
            <person name="Kuwata A."/>
            <person name="Ogata H."/>
        </authorList>
    </citation>
    <scope>NUCLEOTIDE SEQUENCE [LARGE SCALE GENOMIC DNA]</scope>
</reference>
<dbReference type="AlphaFoldDB" id="A0A9W7L2F1"/>
<dbReference type="Gene3D" id="3.40.50.150">
    <property type="entry name" value="Vaccinia Virus protein VP39"/>
    <property type="match status" value="1"/>
</dbReference>
<evidence type="ECO:0000313" key="6">
    <source>
        <dbReference type="Proteomes" id="UP001165065"/>
    </source>
</evidence>
<evidence type="ECO:0000256" key="2">
    <source>
        <dbReference type="ARBA" id="ARBA00022679"/>
    </source>
</evidence>
<evidence type="ECO:0000259" key="4">
    <source>
        <dbReference type="Pfam" id="PF10672"/>
    </source>
</evidence>
<dbReference type="OrthoDB" id="269872at2759"/>
<dbReference type="PANTHER" id="PTHR42873:SF1">
    <property type="entry name" value="S-ADENOSYLMETHIONINE-DEPENDENT METHYLTRANSFERASE DOMAIN-CONTAINING PROTEIN"/>
    <property type="match status" value="1"/>
</dbReference>
<dbReference type="InterPro" id="IPR029063">
    <property type="entry name" value="SAM-dependent_MTases_sf"/>
</dbReference>
<sequence>MASGISVDIFGPSLAVVMVQAGWGIEHKDTIVNALKETTGINDVRVRVGWDRVNKDHGGEGLKEGWIEDEDEGEEDGTSFTIMENGVKYLYNPGETQKTGFYTDQRDNRSLLSSLCSGKSVLDLCCYVGSFSLNAVVNGGARSTTGVDSSAKAVGLAADNARVNGVEGKCSFLKDNVGKFMKRMREEGESWDVIVLDPPKLAPTVKGLSRAVTKYTTLNRDAVKLISPSGGILLTCTCSSAMTNGGSDGNLFTETVIKAVRNAGRTGRVLKKTHTAGCHAGGGEYLTALTVAIDPIEGDGGEGEEEV</sequence>
<dbReference type="Proteomes" id="UP001165065">
    <property type="component" value="Unassembled WGS sequence"/>
</dbReference>
<evidence type="ECO:0000256" key="3">
    <source>
        <dbReference type="ARBA" id="ARBA00022691"/>
    </source>
</evidence>
<dbReference type="SUPFAM" id="SSF53335">
    <property type="entry name" value="S-adenosyl-L-methionine-dependent methyltransferases"/>
    <property type="match status" value="1"/>
</dbReference>
<name>A0A9W7L2F1_9STRA</name>
<dbReference type="Pfam" id="PF10672">
    <property type="entry name" value="Methyltrans_SAM"/>
    <property type="match status" value="1"/>
</dbReference>
<keyword evidence="6" id="KW-1185">Reference proteome</keyword>
<evidence type="ECO:0000313" key="5">
    <source>
        <dbReference type="EMBL" id="GMI25200.1"/>
    </source>
</evidence>
<comment type="caution">
    <text evidence="5">The sequence shown here is derived from an EMBL/GenBank/DDBJ whole genome shotgun (WGS) entry which is preliminary data.</text>
</comment>
<organism evidence="5 6">
    <name type="scientific">Triparma columacea</name>
    <dbReference type="NCBI Taxonomy" id="722753"/>
    <lineage>
        <taxon>Eukaryota</taxon>
        <taxon>Sar</taxon>
        <taxon>Stramenopiles</taxon>
        <taxon>Ochrophyta</taxon>
        <taxon>Bolidophyceae</taxon>
        <taxon>Parmales</taxon>
        <taxon>Triparmaceae</taxon>
        <taxon>Triparma</taxon>
    </lineage>
</organism>
<dbReference type="GO" id="GO:0008168">
    <property type="term" value="F:methyltransferase activity"/>
    <property type="evidence" value="ECO:0007669"/>
    <property type="project" value="UniProtKB-KW"/>
</dbReference>